<gene>
    <name evidence="2" type="ORF">HNR68_004354</name>
</gene>
<evidence type="ECO:0000313" key="3">
    <source>
        <dbReference type="Proteomes" id="UP000587002"/>
    </source>
</evidence>
<sequence length="40" mass="4242">MVRQSDGAGRAGQVRHPDRAPSGEDVVAILRAIAAQAEER</sequence>
<reference evidence="2 3" key="1">
    <citation type="submission" date="2020-07" db="EMBL/GenBank/DDBJ databases">
        <title>Sequencing the genomes of 1000 actinobacteria strains.</title>
        <authorList>
            <person name="Klenk H.-P."/>
        </authorList>
    </citation>
    <scope>NUCLEOTIDE SEQUENCE [LARGE SCALE GENOMIC DNA]</scope>
    <source>
        <strain evidence="2 3">DSM 44065</strain>
    </source>
</reference>
<organism evidence="2 3">
    <name type="scientific">Saccharopolyspora hordei</name>
    <dbReference type="NCBI Taxonomy" id="1838"/>
    <lineage>
        <taxon>Bacteria</taxon>
        <taxon>Bacillati</taxon>
        <taxon>Actinomycetota</taxon>
        <taxon>Actinomycetes</taxon>
        <taxon>Pseudonocardiales</taxon>
        <taxon>Pseudonocardiaceae</taxon>
        <taxon>Saccharopolyspora</taxon>
    </lineage>
</organism>
<comment type="caution">
    <text evidence="2">The sequence shown here is derived from an EMBL/GenBank/DDBJ whole genome shotgun (WGS) entry which is preliminary data.</text>
</comment>
<evidence type="ECO:0000256" key="1">
    <source>
        <dbReference type="SAM" id="MobiDB-lite"/>
    </source>
</evidence>
<accession>A0A853ALW4</accession>
<proteinExistence type="predicted"/>
<protein>
    <submittedName>
        <fullName evidence="2">Uncharacterized protein</fullName>
    </submittedName>
</protein>
<evidence type="ECO:0000313" key="2">
    <source>
        <dbReference type="EMBL" id="NYI85724.1"/>
    </source>
</evidence>
<dbReference type="AlphaFoldDB" id="A0A853ALW4"/>
<keyword evidence="3" id="KW-1185">Reference proteome</keyword>
<name>A0A853ALW4_9PSEU</name>
<feature type="region of interest" description="Disordered" evidence="1">
    <location>
        <begin position="1"/>
        <end position="24"/>
    </location>
</feature>
<dbReference type="RefSeq" id="WP_281377501.1">
    <property type="nucleotide sequence ID" value="NZ_BAABFH010000001.1"/>
</dbReference>
<dbReference type="EMBL" id="JACCFJ010000001">
    <property type="protein sequence ID" value="NYI85724.1"/>
    <property type="molecule type" value="Genomic_DNA"/>
</dbReference>
<dbReference type="Proteomes" id="UP000587002">
    <property type="component" value="Unassembled WGS sequence"/>
</dbReference>